<dbReference type="GO" id="GO:0000287">
    <property type="term" value="F:magnesium ion binding"/>
    <property type="evidence" value="ECO:0007669"/>
    <property type="project" value="UniProtKB-UniRule"/>
</dbReference>
<dbReference type="InterPro" id="IPR029060">
    <property type="entry name" value="PIN-like_dom_sf"/>
</dbReference>
<comment type="function">
    <text evidence="8">Toxic component of a toxin-antitoxin (TA) system. An RNase.</text>
</comment>
<keyword evidence="8" id="KW-0800">Toxin</keyword>
<dbReference type="EMBL" id="CP001737">
    <property type="protein sequence ID" value="ACV76490.1"/>
    <property type="molecule type" value="Genomic_DNA"/>
</dbReference>
<dbReference type="HAMAP" id="MF_00265">
    <property type="entry name" value="VapC_Nob1"/>
    <property type="match status" value="1"/>
</dbReference>
<evidence type="ECO:0000256" key="7">
    <source>
        <dbReference type="ARBA" id="ARBA00038093"/>
    </source>
</evidence>
<dbReference type="OrthoDB" id="32625at2"/>
<evidence type="ECO:0000256" key="2">
    <source>
        <dbReference type="ARBA" id="ARBA00022649"/>
    </source>
</evidence>
<dbReference type="InterPro" id="IPR050556">
    <property type="entry name" value="Type_II_TA_system_RNase"/>
</dbReference>
<sequence length="133" mass="13734">MSPVVLDTSAVAAVIFGEPDAEAFAAALTRHGGELSISAVTRVELEIVLEARQGSEAVSDAEAMFDRLGVITEPVDAAQAGAAFAAWRRFGKGRHPAGLNLGDCFSYALARAAGAPLLFKGNDFAQTDIASAL</sequence>
<comment type="cofactor">
    <cofactor evidence="1 8">
        <name>Mg(2+)</name>
        <dbReference type="ChEBI" id="CHEBI:18420"/>
    </cofactor>
</comment>
<evidence type="ECO:0000259" key="9">
    <source>
        <dbReference type="Pfam" id="PF01850"/>
    </source>
</evidence>
<dbReference type="InterPro" id="IPR002716">
    <property type="entry name" value="PIN_dom"/>
</dbReference>
<dbReference type="CDD" id="cd09871">
    <property type="entry name" value="PIN_MtVapC28-VapC30-like"/>
    <property type="match status" value="1"/>
</dbReference>
<keyword evidence="4 8" id="KW-0479">Metal-binding</keyword>
<dbReference type="PANTHER" id="PTHR33653:SF1">
    <property type="entry name" value="RIBONUCLEASE VAPC2"/>
    <property type="match status" value="1"/>
</dbReference>
<evidence type="ECO:0000313" key="10">
    <source>
        <dbReference type="EMBL" id="ACV76490.1"/>
    </source>
</evidence>
<dbReference type="Gene3D" id="3.40.50.1010">
    <property type="entry name" value="5'-nuclease"/>
    <property type="match status" value="1"/>
</dbReference>
<feature type="binding site" evidence="8">
    <location>
        <position position="103"/>
    </location>
    <ligand>
        <name>Mg(2+)</name>
        <dbReference type="ChEBI" id="CHEBI:18420"/>
    </ligand>
</feature>
<dbReference type="eggNOG" id="COG3742">
    <property type="taxonomic scope" value="Bacteria"/>
</dbReference>
<evidence type="ECO:0000256" key="8">
    <source>
        <dbReference type="HAMAP-Rule" id="MF_00265"/>
    </source>
</evidence>
<keyword evidence="6 8" id="KW-0460">Magnesium</keyword>
<dbReference type="Proteomes" id="UP000002218">
    <property type="component" value="Chromosome"/>
</dbReference>
<gene>
    <name evidence="8" type="primary">vapC</name>
    <name evidence="10" type="ordered locus">Namu_0052</name>
</gene>
<evidence type="ECO:0000256" key="6">
    <source>
        <dbReference type="ARBA" id="ARBA00022842"/>
    </source>
</evidence>
<proteinExistence type="inferred from homology"/>
<dbReference type="SUPFAM" id="SSF88723">
    <property type="entry name" value="PIN domain-like"/>
    <property type="match status" value="1"/>
</dbReference>
<dbReference type="GO" id="GO:0004540">
    <property type="term" value="F:RNA nuclease activity"/>
    <property type="evidence" value="ECO:0007669"/>
    <property type="project" value="InterPro"/>
</dbReference>
<dbReference type="RefSeq" id="WP_012813965.1">
    <property type="nucleotide sequence ID" value="NC_013235.1"/>
</dbReference>
<keyword evidence="3 8" id="KW-0540">Nuclease</keyword>
<accession>C8XHZ9</accession>
<comment type="similarity">
    <text evidence="7 8">Belongs to the PINc/VapC protein family.</text>
</comment>
<dbReference type="InterPro" id="IPR022907">
    <property type="entry name" value="VapC_family"/>
</dbReference>
<evidence type="ECO:0000313" key="11">
    <source>
        <dbReference type="Proteomes" id="UP000002218"/>
    </source>
</evidence>
<dbReference type="Pfam" id="PF01850">
    <property type="entry name" value="PIN"/>
    <property type="match status" value="1"/>
</dbReference>
<dbReference type="KEGG" id="nml:Namu_0052"/>
<dbReference type="EC" id="3.1.-.-" evidence="8"/>
<protein>
    <recommendedName>
        <fullName evidence="8">Ribonuclease VapC</fullName>
        <shortName evidence="8">RNase VapC</shortName>
        <ecNumber evidence="8">3.1.-.-</ecNumber>
    </recommendedName>
    <alternativeName>
        <fullName evidence="8">Toxin VapC</fullName>
    </alternativeName>
</protein>
<evidence type="ECO:0000256" key="4">
    <source>
        <dbReference type="ARBA" id="ARBA00022723"/>
    </source>
</evidence>
<dbReference type="GO" id="GO:0016787">
    <property type="term" value="F:hydrolase activity"/>
    <property type="evidence" value="ECO:0007669"/>
    <property type="project" value="UniProtKB-KW"/>
</dbReference>
<reference evidence="10 11" key="2">
    <citation type="journal article" date="2010" name="Stand. Genomic Sci.">
        <title>Complete genome sequence of Nakamurella multipartita type strain (Y-104).</title>
        <authorList>
            <person name="Tice H."/>
            <person name="Mayilraj S."/>
            <person name="Sims D."/>
            <person name="Lapidus A."/>
            <person name="Nolan M."/>
            <person name="Lucas S."/>
            <person name="Glavina Del Rio T."/>
            <person name="Copeland A."/>
            <person name="Cheng J.F."/>
            <person name="Meincke L."/>
            <person name="Bruce D."/>
            <person name="Goodwin L."/>
            <person name="Pitluck S."/>
            <person name="Ivanova N."/>
            <person name="Mavromatis K."/>
            <person name="Ovchinnikova G."/>
            <person name="Pati A."/>
            <person name="Chen A."/>
            <person name="Palaniappan K."/>
            <person name="Land M."/>
            <person name="Hauser L."/>
            <person name="Chang Y.J."/>
            <person name="Jeffries C.D."/>
            <person name="Detter J.C."/>
            <person name="Brettin T."/>
            <person name="Rohde M."/>
            <person name="Goker M."/>
            <person name="Bristow J."/>
            <person name="Eisen J.A."/>
            <person name="Markowitz V."/>
            <person name="Hugenholtz P."/>
            <person name="Kyrpides N.C."/>
            <person name="Klenk H.P."/>
            <person name="Chen F."/>
        </authorList>
    </citation>
    <scope>NUCLEOTIDE SEQUENCE [LARGE SCALE GENOMIC DNA]</scope>
    <source>
        <strain evidence="11">ATCC 700099 / DSM 44233 / CIP 104796 / JCM 9543 / NBRC 105858 / Y-104</strain>
    </source>
</reference>
<feature type="domain" description="PIN" evidence="9">
    <location>
        <begin position="4"/>
        <end position="128"/>
    </location>
</feature>
<evidence type="ECO:0000256" key="5">
    <source>
        <dbReference type="ARBA" id="ARBA00022801"/>
    </source>
</evidence>
<dbReference type="STRING" id="479431.Namu_0052"/>
<name>C8XHZ9_NAKMY</name>
<feature type="binding site" evidence="8">
    <location>
        <position position="7"/>
    </location>
    <ligand>
        <name>Mg(2+)</name>
        <dbReference type="ChEBI" id="CHEBI:18420"/>
    </ligand>
</feature>
<dbReference type="AlphaFoldDB" id="C8XHZ9"/>
<evidence type="ECO:0000256" key="1">
    <source>
        <dbReference type="ARBA" id="ARBA00001946"/>
    </source>
</evidence>
<keyword evidence="5 8" id="KW-0378">Hydrolase</keyword>
<dbReference type="GO" id="GO:0090729">
    <property type="term" value="F:toxin activity"/>
    <property type="evidence" value="ECO:0007669"/>
    <property type="project" value="UniProtKB-KW"/>
</dbReference>
<dbReference type="HOGENOM" id="CLU_144760_0_0_11"/>
<evidence type="ECO:0000256" key="3">
    <source>
        <dbReference type="ARBA" id="ARBA00022722"/>
    </source>
</evidence>
<dbReference type="InParanoid" id="C8XHZ9"/>
<organism evidence="10 11">
    <name type="scientific">Nakamurella multipartita (strain ATCC 700099 / DSM 44233 / CIP 104796 / JCM 9543 / NBRC 105858 / Y-104)</name>
    <name type="common">Microsphaera multipartita</name>
    <dbReference type="NCBI Taxonomy" id="479431"/>
    <lineage>
        <taxon>Bacteria</taxon>
        <taxon>Bacillati</taxon>
        <taxon>Actinomycetota</taxon>
        <taxon>Actinomycetes</taxon>
        <taxon>Nakamurellales</taxon>
        <taxon>Nakamurellaceae</taxon>
        <taxon>Nakamurella</taxon>
    </lineage>
</organism>
<dbReference type="PANTHER" id="PTHR33653">
    <property type="entry name" value="RIBONUCLEASE VAPC2"/>
    <property type="match status" value="1"/>
</dbReference>
<reference evidence="11" key="1">
    <citation type="submission" date="2009-09" db="EMBL/GenBank/DDBJ databases">
        <title>The complete genome of Nakamurella multipartita DSM 44233.</title>
        <authorList>
            <consortium name="US DOE Joint Genome Institute (JGI-PGF)"/>
            <person name="Lucas S."/>
            <person name="Copeland A."/>
            <person name="Lapidus A."/>
            <person name="Glavina del Rio T."/>
            <person name="Dalin E."/>
            <person name="Tice H."/>
            <person name="Bruce D."/>
            <person name="Goodwin L."/>
            <person name="Pitluck S."/>
            <person name="Kyrpides N."/>
            <person name="Mavromatis K."/>
            <person name="Ivanova N."/>
            <person name="Ovchinnikova G."/>
            <person name="Sims D."/>
            <person name="Meincke L."/>
            <person name="Brettin T."/>
            <person name="Detter J.C."/>
            <person name="Han C."/>
            <person name="Larimer F."/>
            <person name="Land M."/>
            <person name="Hauser L."/>
            <person name="Markowitz V."/>
            <person name="Cheng J.-F."/>
            <person name="Hugenholtz P."/>
            <person name="Woyke T."/>
            <person name="Wu D."/>
            <person name="Klenk H.-P."/>
            <person name="Eisen J.A."/>
        </authorList>
    </citation>
    <scope>NUCLEOTIDE SEQUENCE [LARGE SCALE GENOMIC DNA]</scope>
    <source>
        <strain evidence="11">ATCC 700099 / DSM 44233 / CIP 104796 / JCM 9543 / NBRC 105858 / Y-104</strain>
    </source>
</reference>
<keyword evidence="2 8" id="KW-1277">Toxin-antitoxin system</keyword>
<keyword evidence="11" id="KW-1185">Reference proteome</keyword>